<dbReference type="EMBL" id="JACPRF010000380">
    <property type="protein sequence ID" value="MBI2877703.1"/>
    <property type="molecule type" value="Genomic_DNA"/>
</dbReference>
<evidence type="ECO:0000256" key="2">
    <source>
        <dbReference type="SAM" id="Coils"/>
    </source>
</evidence>
<evidence type="ECO:0000259" key="4">
    <source>
        <dbReference type="SMART" id="SM00244"/>
    </source>
</evidence>
<organism evidence="5 6">
    <name type="scientific">Tectimicrobiota bacterium</name>
    <dbReference type="NCBI Taxonomy" id="2528274"/>
    <lineage>
        <taxon>Bacteria</taxon>
        <taxon>Pseudomonadati</taxon>
        <taxon>Nitrospinota/Tectimicrobiota group</taxon>
        <taxon>Candidatus Tectimicrobiota</taxon>
    </lineage>
</organism>
<evidence type="ECO:0000313" key="6">
    <source>
        <dbReference type="Proteomes" id="UP000769766"/>
    </source>
</evidence>
<reference evidence="5" key="1">
    <citation type="submission" date="2020-07" db="EMBL/GenBank/DDBJ databases">
        <title>Huge and variable diversity of episymbiotic CPR bacteria and DPANN archaea in groundwater ecosystems.</title>
        <authorList>
            <person name="He C.Y."/>
            <person name="Keren R."/>
            <person name="Whittaker M."/>
            <person name="Farag I.F."/>
            <person name="Doudna J."/>
            <person name="Cate J.H.D."/>
            <person name="Banfield J.F."/>
        </authorList>
    </citation>
    <scope>NUCLEOTIDE SEQUENCE</scope>
    <source>
        <strain evidence="5">NC_groundwater_672_Ag_B-0.1um_62_36</strain>
    </source>
</reference>
<name>A0A932CQM9_UNCTE</name>
<comment type="caution">
    <text evidence="5">The sequence shown here is derived from an EMBL/GenBank/DDBJ whole genome shotgun (WGS) entry which is preliminary data.</text>
</comment>
<feature type="chain" id="PRO_5037665602" description="Band 7 domain-containing protein" evidence="3">
    <location>
        <begin position="18"/>
        <end position="239"/>
    </location>
</feature>
<dbReference type="PROSITE" id="PS51257">
    <property type="entry name" value="PROKAR_LIPOPROTEIN"/>
    <property type="match status" value="1"/>
</dbReference>
<sequence>MRNVFFICLALSLSACGATSSTEVGVRTNLFGIFEARGYQQIYEPGGVYFFLPLVNSWSTLPISQQNLLMTANLSEGDRPVPDDITFKTRDGNNVYIDVNVMWRINPKKAGEIVSKVGTSIDEIKERLIRPISRSVIRDAFNEITNEEYYQVAIKNRMAARAKEQLAAELLPYGIFVDMLQVQQHRFDREYQGAINAQKQAEADQQKLVEQQKNMVVQKQSELEEKRAEWNRRLEEARG</sequence>
<comment type="subcellular location">
    <subcellularLocation>
        <location evidence="1">Membrane</location>
        <topology evidence="1">Single-pass membrane protein</topology>
    </subcellularLocation>
</comment>
<evidence type="ECO:0000313" key="5">
    <source>
        <dbReference type="EMBL" id="MBI2877703.1"/>
    </source>
</evidence>
<dbReference type="SMART" id="SM00244">
    <property type="entry name" value="PHB"/>
    <property type="match status" value="1"/>
</dbReference>
<dbReference type="InterPro" id="IPR036013">
    <property type="entry name" value="Band_7/SPFH_dom_sf"/>
</dbReference>
<dbReference type="Proteomes" id="UP000769766">
    <property type="component" value="Unassembled WGS sequence"/>
</dbReference>
<dbReference type="SUPFAM" id="SSF117892">
    <property type="entry name" value="Band 7/SPFH domain"/>
    <property type="match status" value="1"/>
</dbReference>
<feature type="coiled-coil region" evidence="2">
    <location>
        <begin position="194"/>
        <end position="229"/>
    </location>
</feature>
<gene>
    <name evidence="5" type="ORF">HYY20_12560</name>
</gene>
<dbReference type="Gene3D" id="3.30.479.30">
    <property type="entry name" value="Band 7 domain"/>
    <property type="match status" value="1"/>
</dbReference>
<feature type="domain" description="Band 7" evidence="4">
    <location>
        <begin position="21"/>
        <end position="199"/>
    </location>
</feature>
<dbReference type="InterPro" id="IPR001107">
    <property type="entry name" value="Band_7"/>
</dbReference>
<evidence type="ECO:0000256" key="1">
    <source>
        <dbReference type="ARBA" id="ARBA00004167"/>
    </source>
</evidence>
<dbReference type="Pfam" id="PF01145">
    <property type="entry name" value="Band_7"/>
    <property type="match status" value="1"/>
</dbReference>
<feature type="signal peptide" evidence="3">
    <location>
        <begin position="1"/>
        <end position="17"/>
    </location>
</feature>
<accession>A0A932CQM9</accession>
<proteinExistence type="predicted"/>
<keyword evidence="3" id="KW-0732">Signal</keyword>
<protein>
    <recommendedName>
        <fullName evidence="4">Band 7 domain-containing protein</fullName>
    </recommendedName>
</protein>
<keyword evidence="2" id="KW-0175">Coiled coil</keyword>
<dbReference type="AlphaFoldDB" id="A0A932CQM9"/>
<evidence type="ECO:0000256" key="3">
    <source>
        <dbReference type="SAM" id="SignalP"/>
    </source>
</evidence>
<dbReference type="GO" id="GO:0016020">
    <property type="term" value="C:membrane"/>
    <property type="evidence" value="ECO:0007669"/>
    <property type="project" value="UniProtKB-SubCell"/>
</dbReference>